<organism evidence="1 2">
    <name type="scientific">Rhizophagus irregularis (strain DAOM 197198w)</name>
    <name type="common">Glomus intraradices</name>
    <dbReference type="NCBI Taxonomy" id="1432141"/>
    <lineage>
        <taxon>Eukaryota</taxon>
        <taxon>Fungi</taxon>
        <taxon>Fungi incertae sedis</taxon>
        <taxon>Mucoromycota</taxon>
        <taxon>Glomeromycotina</taxon>
        <taxon>Glomeromycetes</taxon>
        <taxon>Glomerales</taxon>
        <taxon>Glomeraceae</taxon>
        <taxon>Rhizophagus</taxon>
    </lineage>
</organism>
<proteinExistence type="predicted"/>
<accession>A0A015J8N1</accession>
<sequence length="203" mass="23195">MNNSNFENFIEYNTAENSVNVPFGRTAEYYLKNHPLLKNIRLKSQSQKKTPELVKEGIITIERVEGAVDFIEWRTKTGQTKSTNRIDDIVKLTEKGEELVKQIEAGVKKDKLCWSWVMYCAEDGNSCQYECGGIGKCIEGCQNEALPNNLKNYNDMHLCKVRIISEVYLSKIDRPCPLKIKVLNSHLPSNVLTTHTPQINRLS</sequence>
<dbReference type="AlphaFoldDB" id="A0A015J8N1"/>
<keyword evidence="2" id="KW-1185">Reference proteome</keyword>
<dbReference type="OMA" id="CNSAYKY"/>
<dbReference type="EMBL" id="JEMT01024034">
    <property type="protein sequence ID" value="EXX63235.1"/>
    <property type="molecule type" value="Genomic_DNA"/>
</dbReference>
<evidence type="ECO:0000313" key="1">
    <source>
        <dbReference type="EMBL" id="EXX63235.1"/>
    </source>
</evidence>
<name>A0A015J8N1_RHIIW</name>
<comment type="caution">
    <text evidence="1">The sequence shown here is derived from an EMBL/GenBank/DDBJ whole genome shotgun (WGS) entry which is preliminary data.</text>
</comment>
<dbReference type="Proteomes" id="UP000022910">
    <property type="component" value="Unassembled WGS sequence"/>
</dbReference>
<evidence type="ECO:0000313" key="2">
    <source>
        <dbReference type="Proteomes" id="UP000022910"/>
    </source>
</evidence>
<reference evidence="1 2" key="1">
    <citation type="submission" date="2014-02" db="EMBL/GenBank/DDBJ databases">
        <title>Single nucleus genome sequencing reveals high similarity among nuclei of an endomycorrhizal fungus.</title>
        <authorList>
            <person name="Lin K."/>
            <person name="Geurts R."/>
            <person name="Zhang Z."/>
            <person name="Limpens E."/>
            <person name="Saunders D.G."/>
            <person name="Mu D."/>
            <person name="Pang E."/>
            <person name="Cao H."/>
            <person name="Cha H."/>
            <person name="Lin T."/>
            <person name="Zhou Q."/>
            <person name="Shang Y."/>
            <person name="Li Y."/>
            <person name="Ivanov S."/>
            <person name="Sharma T."/>
            <person name="Velzen R.V."/>
            <person name="Ruijter N.D."/>
            <person name="Aanen D.K."/>
            <person name="Win J."/>
            <person name="Kamoun S."/>
            <person name="Bisseling T."/>
            <person name="Huang S."/>
        </authorList>
    </citation>
    <scope>NUCLEOTIDE SEQUENCE [LARGE SCALE GENOMIC DNA]</scope>
    <source>
        <strain evidence="2">DAOM197198w</strain>
    </source>
</reference>
<dbReference type="OrthoDB" id="2421874at2759"/>
<gene>
    <name evidence="1" type="ORF">RirG_154180</name>
</gene>
<dbReference type="HOGENOM" id="CLU_116857_0_0_1"/>
<protein>
    <submittedName>
        <fullName evidence="1">Uncharacterized protein</fullName>
    </submittedName>
</protein>